<proteinExistence type="predicted"/>
<comment type="caution">
    <text evidence="7">The sequence shown here is derived from an EMBL/GenBank/DDBJ whole genome shotgun (WGS) entry which is preliminary data.</text>
</comment>
<evidence type="ECO:0000256" key="6">
    <source>
        <dbReference type="SAM" id="Phobius"/>
    </source>
</evidence>
<feature type="transmembrane region" description="Helical" evidence="6">
    <location>
        <begin position="137"/>
        <end position="161"/>
    </location>
</feature>
<feature type="transmembrane region" description="Helical" evidence="6">
    <location>
        <begin position="454"/>
        <end position="475"/>
    </location>
</feature>
<dbReference type="HOGENOM" id="CLU_040791_0_0_6"/>
<feature type="transmembrane region" description="Helical" evidence="6">
    <location>
        <begin position="105"/>
        <end position="125"/>
    </location>
</feature>
<evidence type="ECO:0000313" key="8">
    <source>
        <dbReference type="Proteomes" id="UP000004263"/>
    </source>
</evidence>
<organism evidence="7 8">
    <name type="scientific">Bermanella marisrubri</name>
    <dbReference type="NCBI Taxonomy" id="207949"/>
    <lineage>
        <taxon>Bacteria</taxon>
        <taxon>Pseudomonadati</taxon>
        <taxon>Pseudomonadota</taxon>
        <taxon>Gammaproteobacteria</taxon>
        <taxon>Oceanospirillales</taxon>
        <taxon>Oceanospirillaceae</taxon>
        <taxon>Bermanella</taxon>
    </lineage>
</organism>
<keyword evidence="4 6" id="KW-1133">Transmembrane helix</keyword>
<evidence type="ECO:0000256" key="2">
    <source>
        <dbReference type="ARBA" id="ARBA00022475"/>
    </source>
</evidence>
<sequence length="485" mass="53822">MMLIGIVVTPLYLQHLGAEAYGLVGFFALMQAWMNLLDMGLGPTLGRQAAYARGQVEGFETFKRLLKSFEVIFFVLAVIIVFAIYILSDWIAISWIKSESIAIETLVYCVVLMGVMIGLRWFSGLYRSGINGLEDQVWLNVANIILTSLKFLGALCLLAFISQDIRHFFEYQVLIGLIELAAFSIRFYSILPVTKTRTPLVAFYWSVVKDVAPFAVGIAYTAGTWVLITQTDKLILSGVLSLAEFGYFSMISLVAGGIVMLSGPISQAIMPRLTMLYSQDNKNELLSLYSDASQLVTVTSLSVSLMIGLYAEPLIYAWAGDREAAEWGAGVLIWFALGNGVLAIAAFQYYLQSAFGQLRLHVIGSTLSAIIQVPLIFYAATNYGAQGAGITWFAFRTIWFLCWTPVVHRQFIPGFHLRWMLKGILPIAIVTMCVALAMHFLITLDLNQNRLDLFAKLISLGLLLLSVSALSSSAIRQRIFRLLKN</sequence>
<evidence type="ECO:0000256" key="4">
    <source>
        <dbReference type="ARBA" id="ARBA00022989"/>
    </source>
</evidence>
<reference evidence="7 8" key="1">
    <citation type="submission" date="2006-03" db="EMBL/GenBank/DDBJ databases">
        <authorList>
            <person name="Pinhassi J."/>
            <person name="Pedros-Alio C."/>
            <person name="Ferriera S."/>
            <person name="Johnson J."/>
            <person name="Kravitz S."/>
            <person name="Halpern A."/>
            <person name="Remington K."/>
            <person name="Beeson K."/>
            <person name="Tran B."/>
            <person name="Rogers Y.-H."/>
            <person name="Friedman R."/>
            <person name="Venter J.C."/>
        </authorList>
    </citation>
    <scope>NUCLEOTIDE SEQUENCE [LARGE SCALE GENOMIC DNA]</scope>
    <source>
        <strain evidence="7 8">RED65</strain>
    </source>
</reference>
<keyword evidence="8" id="KW-1185">Reference proteome</keyword>
<keyword evidence="5 6" id="KW-0472">Membrane</keyword>
<feature type="transmembrane region" description="Helical" evidence="6">
    <location>
        <begin position="71"/>
        <end position="93"/>
    </location>
</feature>
<dbReference type="Proteomes" id="UP000004263">
    <property type="component" value="Unassembled WGS sequence"/>
</dbReference>
<feature type="transmembrane region" description="Helical" evidence="6">
    <location>
        <begin position="203"/>
        <end position="225"/>
    </location>
</feature>
<evidence type="ECO:0000256" key="1">
    <source>
        <dbReference type="ARBA" id="ARBA00004651"/>
    </source>
</evidence>
<dbReference type="AlphaFoldDB" id="Q1N4G5"/>
<dbReference type="GO" id="GO:0005886">
    <property type="term" value="C:plasma membrane"/>
    <property type="evidence" value="ECO:0007669"/>
    <property type="project" value="UniProtKB-SubCell"/>
</dbReference>
<dbReference type="EMBL" id="AAQH01000002">
    <property type="protein sequence ID" value="EAT13138.1"/>
    <property type="molecule type" value="Genomic_DNA"/>
</dbReference>
<feature type="transmembrane region" description="Helical" evidence="6">
    <location>
        <begin position="419"/>
        <end position="442"/>
    </location>
</feature>
<feature type="transmembrane region" description="Helical" evidence="6">
    <location>
        <begin position="173"/>
        <end position="191"/>
    </location>
</feature>
<evidence type="ECO:0000256" key="3">
    <source>
        <dbReference type="ARBA" id="ARBA00022692"/>
    </source>
</evidence>
<protein>
    <submittedName>
        <fullName evidence="7">Polysaccharide biosynthesis domain protein</fullName>
    </submittedName>
</protein>
<name>Q1N4G5_9GAMM</name>
<gene>
    <name evidence="7" type="ORF">RED65_00220</name>
</gene>
<feature type="transmembrane region" description="Helical" evidence="6">
    <location>
        <begin position="331"/>
        <end position="351"/>
    </location>
</feature>
<dbReference type="PANTHER" id="PTHR30250">
    <property type="entry name" value="PST FAMILY PREDICTED COLANIC ACID TRANSPORTER"/>
    <property type="match status" value="1"/>
</dbReference>
<feature type="transmembrane region" description="Helical" evidence="6">
    <location>
        <begin position="286"/>
        <end position="311"/>
    </location>
</feature>
<comment type="subcellular location">
    <subcellularLocation>
        <location evidence="1">Cell membrane</location>
        <topology evidence="1">Multi-pass membrane protein</topology>
    </subcellularLocation>
</comment>
<dbReference type="PANTHER" id="PTHR30250:SF26">
    <property type="entry name" value="PSMA PROTEIN"/>
    <property type="match status" value="1"/>
</dbReference>
<dbReference type="STRING" id="207949.RED65_00220"/>
<evidence type="ECO:0000313" key="7">
    <source>
        <dbReference type="EMBL" id="EAT13138.1"/>
    </source>
</evidence>
<feature type="transmembrane region" description="Helical" evidence="6">
    <location>
        <begin position="358"/>
        <end position="380"/>
    </location>
</feature>
<feature type="transmembrane region" description="Helical" evidence="6">
    <location>
        <begin position="20"/>
        <end position="37"/>
    </location>
</feature>
<keyword evidence="2" id="KW-1003">Cell membrane</keyword>
<feature type="transmembrane region" description="Helical" evidence="6">
    <location>
        <begin position="386"/>
        <end position="407"/>
    </location>
</feature>
<evidence type="ECO:0000256" key="5">
    <source>
        <dbReference type="ARBA" id="ARBA00023136"/>
    </source>
</evidence>
<dbReference type="InterPro" id="IPR050833">
    <property type="entry name" value="Poly_Biosynth_Transport"/>
</dbReference>
<feature type="transmembrane region" description="Helical" evidence="6">
    <location>
        <begin position="245"/>
        <end position="265"/>
    </location>
</feature>
<keyword evidence="3 6" id="KW-0812">Transmembrane</keyword>
<accession>Q1N4G5</accession>